<dbReference type="Proteomes" id="UP000034325">
    <property type="component" value="Unassembled WGS sequence"/>
</dbReference>
<evidence type="ECO:0000313" key="3">
    <source>
        <dbReference type="Proteomes" id="UP000034325"/>
    </source>
</evidence>
<evidence type="ECO:0000256" key="1">
    <source>
        <dbReference type="SAM" id="Phobius"/>
    </source>
</evidence>
<feature type="transmembrane region" description="Helical" evidence="1">
    <location>
        <begin position="7"/>
        <end position="25"/>
    </location>
</feature>
<reference evidence="2 3" key="1">
    <citation type="journal article" date="2015" name="Nature">
        <title>rRNA introns, odd ribosomes, and small enigmatic genomes across a large radiation of phyla.</title>
        <authorList>
            <person name="Brown C.T."/>
            <person name="Hug L.A."/>
            <person name="Thomas B.C."/>
            <person name="Sharon I."/>
            <person name="Castelle C.J."/>
            <person name="Singh A."/>
            <person name="Wilkins M.J."/>
            <person name="Williams K.H."/>
            <person name="Banfield J.F."/>
        </authorList>
    </citation>
    <scope>NUCLEOTIDE SEQUENCE [LARGE SCALE GENOMIC DNA]</scope>
</reference>
<dbReference type="AlphaFoldDB" id="A0A0G0M5W5"/>
<dbReference type="EMBL" id="LBWA01000002">
    <property type="protein sequence ID" value="KKQ98582.1"/>
    <property type="molecule type" value="Genomic_DNA"/>
</dbReference>
<keyword evidence="1" id="KW-0812">Transmembrane</keyword>
<gene>
    <name evidence="2" type="ORF">UT23_C0002G0082</name>
</gene>
<evidence type="ECO:0000313" key="2">
    <source>
        <dbReference type="EMBL" id="KKQ98582.1"/>
    </source>
</evidence>
<comment type="caution">
    <text evidence="2">The sequence shown here is derived from an EMBL/GenBank/DDBJ whole genome shotgun (WGS) entry which is preliminary data.</text>
</comment>
<name>A0A0G0M5W5_9BACT</name>
<keyword evidence="1" id="KW-1133">Transmembrane helix</keyword>
<proteinExistence type="predicted"/>
<sequence length="214" mass="24064">MKNLLKVFVAIDLILINALLGFLIYKNEFKLTDEDSNIERLQEISSQNEESKDECGEECKRYIELKVSELTLDTKEVISSTPTPRLVPTKKSRRTYYVPIPGSGSTLATDWTNLSGTDFYLSKNDFPGLLEVYFEANIKLLNANGKAFFRIYDTTHFIGVGGSQIETTSQTSVFVSSGKVSLWEGYNHYIVQAKTLTADTAVYESGKLKIITEE</sequence>
<accession>A0A0G0M5W5</accession>
<organism evidence="2 3">
    <name type="scientific">Candidatus Woesebacteria bacterium GW2011_GWA1_39_12</name>
    <dbReference type="NCBI Taxonomy" id="1618549"/>
    <lineage>
        <taxon>Bacteria</taxon>
        <taxon>Candidatus Woeseibacteriota</taxon>
    </lineage>
</organism>
<protein>
    <submittedName>
        <fullName evidence="2">Uncharacterized protein</fullName>
    </submittedName>
</protein>
<keyword evidence="1" id="KW-0472">Membrane</keyword>